<keyword evidence="2" id="KW-1185">Reference proteome</keyword>
<dbReference type="RefSeq" id="WP_189538356.1">
    <property type="nucleotide sequence ID" value="NZ_BMSV01000025.1"/>
</dbReference>
<proteinExistence type="predicted"/>
<dbReference type="AlphaFoldDB" id="A0A918EPL1"/>
<dbReference type="Proteomes" id="UP000654123">
    <property type="component" value="Unassembled WGS sequence"/>
</dbReference>
<accession>A0A918EPL1</accession>
<dbReference type="EMBL" id="BMSV01000025">
    <property type="protein sequence ID" value="GGQ34226.1"/>
    <property type="molecule type" value="Genomic_DNA"/>
</dbReference>
<comment type="caution">
    <text evidence="1">The sequence shown here is derived from an EMBL/GenBank/DDBJ whole genome shotgun (WGS) entry which is preliminary data.</text>
</comment>
<name>A0A918EPL1_9ACTN</name>
<protein>
    <submittedName>
        <fullName evidence="1">Uncharacterized protein</fullName>
    </submittedName>
</protein>
<gene>
    <name evidence="1" type="ORF">GCM10010249_60710</name>
</gene>
<reference evidence="1" key="2">
    <citation type="submission" date="2020-09" db="EMBL/GenBank/DDBJ databases">
        <authorList>
            <person name="Sun Q."/>
            <person name="Ohkuma M."/>
        </authorList>
    </citation>
    <scope>NUCLEOTIDE SEQUENCE</scope>
    <source>
        <strain evidence="1">JCM 4335</strain>
    </source>
</reference>
<evidence type="ECO:0000313" key="2">
    <source>
        <dbReference type="Proteomes" id="UP000654123"/>
    </source>
</evidence>
<reference evidence="1" key="1">
    <citation type="journal article" date="2014" name="Int. J. Syst. Evol. Microbiol.">
        <title>Complete genome sequence of Corynebacterium casei LMG S-19264T (=DSM 44701T), isolated from a smear-ripened cheese.</title>
        <authorList>
            <consortium name="US DOE Joint Genome Institute (JGI-PGF)"/>
            <person name="Walter F."/>
            <person name="Albersmeier A."/>
            <person name="Kalinowski J."/>
            <person name="Ruckert C."/>
        </authorList>
    </citation>
    <scope>NUCLEOTIDE SEQUENCE</scope>
    <source>
        <strain evidence="1">JCM 4335</strain>
    </source>
</reference>
<organism evidence="1 2">
    <name type="scientific">Streptomyces roseolilacinus</name>
    <dbReference type="NCBI Taxonomy" id="66904"/>
    <lineage>
        <taxon>Bacteria</taxon>
        <taxon>Bacillati</taxon>
        <taxon>Actinomycetota</taxon>
        <taxon>Actinomycetes</taxon>
        <taxon>Kitasatosporales</taxon>
        <taxon>Streptomycetaceae</taxon>
        <taxon>Streptomyces</taxon>
    </lineage>
</organism>
<sequence>MDHANDEYEVVLRSRPGGPAILGAWSRPETADRRFMEWLGRYGTPGVVLTLTATVDGETYPVRRWTYDSGLQEFTAI</sequence>
<evidence type="ECO:0000313" key="1">
    <source>
        <dbReference type="EMBL" id="GGQ34226.1"/>
    </source>
</evidence>